<evidence type="ECO:0000256" key="7">
    <source>
        <dbReference type="ARBA" id="ARBA00022763"/>
    </source>
</evidence>
<keyword evidence="13" id="KW-0131">Cell cycle</keyword>
<evidence type="ECO:0000256" key="5">
    <source>
        <dbReference type="ARBA" id="ARBA00022618"/>
    </source>
</evidence>
<feature type="coiled-coil region" evidence="15">
    <location>
        <begin position="385"/>
        <end position="503"/>
    </location>
</feature>
<dbReference type="InterPro" id="IPR036277">
    <property type="entry name" value="SMC_hinge_sf"/>
</dbReference>
<dbReference type="GO" id="GO:0003677">
    <property type="term" value="F:DNA binding"/>
    <property type="evidence" value="ECO:0007669"/>
    <property type="project" value="TreeGrafter"/>
</dbReference>
<dbReference type="Gene3D" id="1.20.1060.20">
    <property type="match status" value="1"/>
</dbReference>
<keyword evidence="6" id="KW-0547">Nucleotide-binding</keyword>
<evidence type="ECO:0000256" key="15">
    <source>
        <dbReference type="SAM" id="Coils"/>
    </source>
</evidence>
<keyword evidence="4" id="KW-0158">Chromosome</keyword>
<dbReference type="FunFam" id="3.40.50.300:FF:000564">
    <property type="entry name" value="Structural maintenance of chromosomes 1A"/>
    <property type="match status" value="1"/>
</dbReference>
<dbReference type="FunFam" id="3.40.50.300:FF:000562">
    <property type="entry name" value="Structural maintenance of chromosomes protein"/>
    <property type="match status" value="1"/>
</dbReference>
<comment type="subcellular location">
    <subcellularLocation>
        <location evidence="2">Chromosome</location>
    </subcellularLocation>
    <subcellularLocation>
        <location evidence="1 14">Nucleus</location>
    </subcellularLocation>
</comment>
<keyword evidence="19" id="KW-1185">Reference proteome</keyword>
<keyword evidence="10 15" id="KW-0175">Coiled coil</keyword>
<dbReference type="Gene3D" id="3.40.50.300">
    <property type="entry name" value="P-loop containing nucleotide triphosphate hydrolases"/>
    <property type="match status" value="2"/>
</dbReference>
<feature type="compositionally biased region" description="Low complexity" evidence="16">
    <location>
        <begin position="1011"/>
        <end position="1028"/>
    </location>
</feature>
<dbReference type="GO" id="GO:0051301">
    <property type="term" value="P:cell division"/>
    <property type="evidence" value="ECO:0007669"/>
    <property type="project" value="UniProtKB-KW"/>
</dbReference>
<keyword evidence="8" id="KW-0498">Mitosis</keyword>
<sequence length="1291" mass="149737">MGYLKLIEIENFKSYKGRQIIGPFHKFTAIIGPNGSGKSNLMDAISFVLAEKTSNLRVKTLKDLIHGAPVGKPAANRAFVSMVYREDNGEERSFTRVIIGASSEYRINNKVVGLSEYSEELEKLGILIKARNFLVFQGAVESIAMKNPKERTALFEEISRSGELAQEYDRRKKEMVKAEEDTQFNYHRKKNIAAERKEAKQEKEEAERYQRLKDEVVRAHVQMQLFKLYHNEAEIEKLNRELAHRNREIDKDRKRMDRVEEELKEKKKELGRMMREQQTVEKEIKEKDAELNQKRPQYIKAKENTSHKIKKLEAARKSLQSAQKTYKKRKADMEELEREQGAVETARQEFEERMEEEAQSQGQDLTLEENQVSQGLQARPLLLNVKQYHRLKEEASKRAATLAQELEKFNRDQKADQDRLDLEERKKVETEAKIKQKIREIEENQKRIEKLEDYIQTSRQSLEEQKRMEEELTEEVEQAKRRIDEINMELNQVMEQLGDARIDRQENSRQQRKAEIMESIKRLYPGSVYGRLIDLCQPTQKKYQIAVTKVLGKNMDAIIVDSEKTGRDCIQYIKEQRGEPETFLPLDYLEVKPTDEKLRELRGAKLVIDVIRYEPPHIKKALQYACGNALVCENVEDARRIAFGGPYRHKTVALDGTLFQKSGVISGGASDLKAKARRWDEKAVDKLKDRKEKLTEELKEQMKAKRKEAELRQVQSQAHGLQMRLKYSQSDLEQTKTRHLSLNMQVLTCQLANEPLGLRHTHLCQEKSKLESELANFGPRINDIKRIIQSRERDIKDLRDRMNLVEDEVFVEFCKEIGVRNIREFEEEKVKRQNEIAKKRLEFETQKTRLGIQLDYEKNQLKEDQEKVQMWEQTVKKDESEIERLKKEEQRHMKIIDETMAQLQDLKNQHLTKKSEVNDKNHEMEEIRKKLGGANKCPRRVTHPLGRGCVGRLQCGIVPTAEELTQLQKEVTAIETKLEQKRSDRHNLLQACKMQDIRLPLKSGTMDDISQGEGSSQTEESMSSQKTSSTVLAKEALIEIDYSNLSEDLKDALSEEEIKAEMNSLQQRLNEQQSILQRISAPNMKAMEKLESVRDKFQETSDEFEAARKRAKKAKQAFEQIKKERFDRFNACFESVATNIDEIYKALSRNSSAQAFLGPENPEEPYLDGINYNCVAPGKRFRPMDNLSGGEKTVAALALLFAIHSYKPAPFFVLDEIDAALDNTNIGKVANYIKDQSVQNFQAIVISLKEEFYTKADSLIGVYPEQGDCVISKVLTFDLSQYPDANPNPNE</sequence>
<evidence type="ECO:0000256" key="2">
    <source>
        <dbReference type="ARBA" id="ARBA00004286"/>
    </source>
</evidence>
<gene>
    <name evidence="18" type="ORF">JZ751_005635</name>
</gene>
<evidence type="ECO:0000256" key="6">
    <source>
        <dbReference type="ARBA" id="ARBA00022741"/>
    </source>
</evidence>
<keyword evidence="11" id="KW-0234">DNA repair</keyword>
<keyword evidence="7" id="KW-0227">DNA damage</keyword>
<protein>
    <recommendedName>
        <fullName evidence="14">Structural maintenance of chromosomes protein</fullName>
    </recommendedName>
</protein>
<evidence type="ECO:0000256" key="9">
    <source>
        <dbReference type="ARBA" id="ARBA00022840"/>
    </source>
</evidence>
<evidence type="ECO:0000313" key="18">
    <source>
        <dbReference type="EMBL" id="KAG9335162.1"/>
    </source>
</evidence>
<evidence type="ECO:0000256" key="1">
    <source>
        <dbReference type="ARBA" id="ARBA00004123"/>
    </source>
</evidence>
<dbReference type="InterPro" id="IPR027417">
    <property type="entry name" value="P-loop_NTPase"/>
</dbReference>
<dbReference type="Pfam" id="PF02463">
    <property type="entry name" value="SMC_N"/>
    <property type="match status" value="2"/>
</dbReference>
<dbReference type="InterPro" id="IPR010935">
    <property type="entry name" value="SMC_hinge"/>
</dbReference>
<organism evidence="18 19">
    <name type="scientific">Albula glossodonta</name>
    <name type="common">roundjaw bonefish</name>
    <dbReference type="NCBI Taxonomy" id="121402"/>
    <lineage>
        <taxon>Eukaryota</taxon>
        <taxon>Metazoa</taxon>
        <taxon>Chordata</taxon>
        <taxon>Craniata</taxon>
        <taxon>Vertebrata</taxon>
        <taxon>Euteleostomi</taxon>
        <taxon>Actinopterygii</taxon>
        <taxon>Neopterygii</taxon>
        <taxon>Teleostei</taxon>
        <taxon>Albuliformes</taxon>
        <taxon>Albulidae</taxon>
        <taxon>Albula</taxon>
    </lineage>
</organism>
<evidence type="ECO:0000256" key="14">
    <source>
        <dbReference type="PIRNR" id="PIRNR005719"/>
    </source>
</evidence>
<evidence type="ECO:0000256" key="12">
    <source>
        <dbReference type="ARBA" id="ARBA00023242"/>
    </source>
</evidence>
<evidence type="ECO:0000256" key="13">
    <source>
        <dbReference type="ARBA" id="ARBA00023306"/>
    </source>
</evidence>
<evidence type="ECO:0000259" key="17">
    <source>
        <dbReference type="SMART" id="SM00968"/>
    </source>
</evidence>
<dbReference type="FunFam" id="1.20.1060.20:FF:000001">
    <property type="entry name" value="Structural maintenance of chromosomes 1A"/>
    <property type="match status" value="1"/>
</dbReference>
<dbReference type="SMART" id="SM00968">
    <property type="entry name" value="SMC_hinge"/>
    <property type="match status" value="1"/>
</dbReference>
<dbReference type="PIRSF" id="PIRSF005719">
    <property type="entry name" value="SMC"/>
    <property type="match status" value="1"/>
</dbReference>
<dbReference type="GO" id="GO:0005524">
    <property type="term" value="F:ATP binding"/>
    <property type="evidence" value="ECO:0007669"/>
    <property type="project" value="UniProtKB-KW"/>
</dbReference>
<dbReference type="PANTHER" id="PTHR18937">
    <property type="entry name" value="STRUCTURAL MAINTENANCE OF CHROMOSOMES SMC FAMILY MEMBER"/>
    <property type="match status" value="1"/>
</dbReference>
<dbReference type="SUPFAM" id="SSF52540">
    <property type="entry name" value="P-loop containing nucleoside triphosphate hydrolases"/>
    <property type="match status" value="1"/>
</dbReference>
<feature type="region of interest" description="Disordered" evidence="16">
    <location>
        <begin position="320"/>
        <end position="340"/>
    </location>
</feature>
<dbReference type="OrthoDB" id="413649at2759"/>
<proteinExistence type="inferred from homology"/>
<dbReference type="GO" id="GO:0016887">
    <property type="term" value="F:ATP hydrolysis activity"/>
    <property type="evidence" value="ECO:0007669"/>
    <property type="project" value="InterPro"/>
</dbReference>
<keyword evidence="9" id="KW-0067">ATP-binding</keyword>
<dbReference type="PANTHER" id="PTHR18937:SF170">
    <property type="entry name" value="STRUCTURAL MAINTENANCE OF CHROMOSOMES PROTEIN 1A"/>
    <property type="match status" value="1"/>
</dbReference>
<dbReference type="SUPFAM" id="SSF75553">
    <property type="entry name" value="Smc hinge domain"/>
    <property type="match status" value="1"/>
</dbReference>
<dbReference type="CDD" id="cd03275">
    <property type="entry name" value="ABC_SMC1_euk"/>
    <property type="match status" value="2"/>
</dbReference>
<keyword evidence="12 14" id="KW-0539">Nucleus</keyword>
<reference evidence="18" key="1">
    <citation type="thesis" date="2021" institute="BYU ScholarsArchive" country="Provo, UT, USA">
        <title>Applications of and Algorithms for Genome Assembly and Genomic Analyses with an Emphasis on Marine Teleosts.</title>
        <authorList>
            <person name="Pickett B.D."/>
        </authorList>
    </citation>
    <scope>NUCLEOTIDE SEQUENCE</scope>
    <source>
        <strain evidence="18">HI-2016</strain>
    </source>
</reference>
<feature type="domain" description="SMC hinge" evidence="17">
    <location>
        <begin position="526"/>
        <end position="642"/>
    </location>
</feature>
<evidence type="ECO:0000256" key="11">
    <source>
        <dbReference type="ARBA" id="ARBA00023204"/>
    </source>
</evidence>
<dbReference type="Proteomes" id="UP000824540">
    <property type="component" value="Unassembled WGS sequence"/>
</dbReference>
<feature type="region of interest" description="Disordered" evidence="16">
    <location>
        <begin position="1002"/>
        <end position="1028"/>
    </location>
</feature>
<dbReference type="GO" id="GO:0006281">
    <property type="term" value="P:DNA repair"/>
    <property type="evidence" value="ECO:0007669"/>
    <property type="project" value="UniProtKB-KW"/>
</dbReference>
<evidence type="ECO:0000256" key="16">
    <source>
        <dbReference type="SAM" id="MobiDB-lite"/>
    </source>
</evidence>
<dbReference type="Pfam" id="PF06470">
    <property type="entry name" value="SMC_hinge"/>
    <property type="match status" value="1"/>
</dbReference>
<keyword evidence="5" id="KW-0132">Cell division</keyword>
<dbReference type="InterPro" id="IPR028468">
    <property type="entry name" value="Smc1_ABC"/>
</dbReference>
<dbReference type="GO" id="GO:0030893">
    <property type="term" value="C:meiotic cohesin complex"/>
    <property type="evidence" value="ECO:0007669"/>
    <property type="project" value="TreeGrafter"/>
</dbReference>
<dbReference type="EMBL" id="JAFBMS010000128">
    <property type="protein sequence ID" value="KAG9335162.1"/>
    <property type="molecule type" value="Genomic_DNA"/>
</dbReference>
<accession>A0A8T2NBW1</accession>
<evidence type="ECO:0000256" key="10">
    <source>
        <dbReference type="ARBA" id="ARBA00023054"/>
    </source>
</evidence>
<evidence type="ECO:0000313" key="19">
    <source>
        <dbReference type="Proteomes" id="UP000824540"/>
    </source>
</evidence>
<dbReference type="InterPro" id="IPR003395">
    <property type="entry name" value="RecF/RecN/SMC_N"/>
</dbReference>
<dbReference type="InterPro" id="IPR024704">
    <property type="entry name" value="SMC"/>
</dbReference>
<dbReference type="Gene3D" id="3.30.70.1620">
    <property type="match status" value="1"/>
</dbReference>
<feature type="coiled-coil region" evidence="15">
    <location>
        <begin position="1055"/>
        <end position="1124"/>
    </location>
</feature>
<comment type="similarity">
    <text evidence="3">Belongs to the SMC family. SMC1 subfamily.</text>
</comment>
<dbReference type="FunFam" id="3.30.70.1620:FF:000001">
    <property type="entry name" value="Structural maintenance of chromosomes 1B"/>
    <property type="match status" value="1"/>
</dbReference>
<dbReference type="GO" id="GO:0007062">
    <property type="term" value="P:sister chromatid cohesion"/>
    <property type="evidence" value="ECO:0007669"/>
    <property type="project" value="InterPro"/>
</dbReference>
<evidence type="ECO:0000256" key="8">
    <source>
        <dbReference type="ARBA" id="ARBA00022776"/>
    </source>
</evidence>
<evidence type="ECO:0000256" key="4">
    <source>
        <dbReference type="ARBA" id="ARBA00022454"/>
    </source>
</evidence>
<feature type="coiled-coil region" evidence="15">
    <location>
        <begin position="677"/>
        <end position="724"/>
    </location>
</feature>
<dbReference type="GO" id="GO:0005654">
    <property type="term" value="C:nucleoplasm"/>
    <property type="evidence" value="ECO:0007669"/>
    <property type="project" value="UniProtKB-ARBA"/>
</dbReference>
<evidence type="ECO:0000256" key="3">
    <source>
        <dbReference type="ARBA" id="ARBA00005597"/>
    </source>
</evidence>
<comment type="caution">
    <text evidence="18">The sequence shown here is derived from an EMBL/GenBank/DDBJ whole genome shotgun (WGS) entry which is preliminary data.</text>
</comment>
<name>A0A8T2NBW1_9TELE</name>
<feature type="coiled-coil region" evidence="15">
    <location>
        <begin position="781"/>
        <end position="916"/>
    </location>
</feature>